<sequence length="46" mass="5096">MGKPIEFTGTVQSRGQEGRKTIEIPSEVRNEVKVGDPVKVTIRKLS</sequence>
<proteinExistence type="predicted"/>
<comment type="caution">
    <text evidence="2">The sequence shown here is derived from an EMBL/GenBank/DDBJ whole genome shotgun (WGS) entry which is preliminary data.</text>
</comment>
<dbReference type="EMBL" id="LAZR01000298">
    <property type="protein sequence ID" value="KKN76222.1"/>
    <property type="molecule type" value="Genomic_DNA"/>
</dbReference>
<reference evidence="2" key="1">
    <citation type="journal article" date="2015" name="Nature">
        <title>Complex archaea that bridge the gap between prokaryotes and eukaryotes.</title>
        <authorList>
            <person name="Spang A."/>
            <person name="Saw J.H."/>
            <person name="Jorgensen S.L."/>
            <person name="Zaremba-Niedzwiedzka K."/>
            <person name="Martijn J."/>
            <person name="Lind A.E."/>
            <person name="van Eijk R."/>
            <person name="Schleper C."/>
            <person name="Guy L."/>
            <person name="Ettema T.J."/>
        </authorList>
    </citation>
    <scope>NUCLEOTIDE SEQUENCE</scope>
</reference>
<name>A0A0F9TMQ9_9ZZZZ</name>
<organism evidence="2">
    <name type="scientific">marine sediment metagenome</name>
    <dbReference type="NCBI Taxonomy" id="412755"/>
    <lineage>
        <taxon>unclassified sequences</taxon>
        <taxon>metagenomes</taxon>
        <taxon>ecological metagenomes</taxon>
    </lineage>
</organism>
<protein>
    <submittedName>
        <fullName evidence="2">Uncharacterized protein</fullName>
    </submittedName>
</protein>
<accession>A0A0F9TMQ9</accession>
<feature type="region of interest" description="Disordered" evidence="1">
    <location>
        <begin position="1"/>
        <end position="20"/>
    </location>
</feature>
<evidence type="ECO:0000256" key="1">
    <source>
        <dbReference type="SAM" id="MobiDB-lite"/>
    </source>
</evidence>
<dbReference type="AlphaFoldDB" id="A0A0F9TMQ9"/>
<evidence type="ECO:0000313" key="2">
    <source>
        <dbReference type="EMBL" id="KKN76222.1"/>
    </source>
</evidence>
<gene>
    <name evidence="2" type="ORF">LCGC14_0372480</name>
</gene>